<dbReference type="PANTHER" id="PTHR34557:SF1">
    <property type="entry name" value="PHYTOCHROMOBILIN:FERREDOXIN OXIDOREDUCTASE, CHLOROPLASTIC"/>
    <property type="match status" value="1"/>
</dbReference>
<dbReference type="InterPro" id="IPR009249">
    <property type="entry name" value="Ferredoxin-dep_bilin_Rdtase"/>
</dbReference>
<evidence type="ECO:0000256" key="2">
    <source>
        <dbReference type="ARBA" id="ARBA00023002"/>
    </source>
</evidence>
<feature type="compositionally biased region" description="Basic and acidic residues" evidence="3">
    <location>
        <begin position="206"/>
        <end position="219"/>
    </location>
</feature>
<dbReference type="KEGG" id="fcy:FRACYDRAFT_241046"/>
<evidence type="ECO:0000313" key="6">
    <source>
        <dbReference type="Proteomes" id="UP000095751"/>
    </source>
</evidence>
<dbReference type="GO" id="GO:0016636">
    <property type="term" value="F:oxidoreductase activity, acting on the CH-CH group of donors, iron-sulfur protein as acceptor"/>
    <property type="evidence" value="ECO:0007669"/>
    <property type="project" value="InterPro"/>
</dbReference>
<dbReference type="Pfam" id="PF05996">
    <property type="entry name" value="Fe_bilin_red"/>
    <property type="match status" value="1"/>
</dbReference>
<sequence>MMEHQHKHQQDQQQQQQCRRQHRHRHRRVTSIFLMLLTVSSTIEFSYGWTTSASSNNNAAASTTKASSTTTTSISKTAALFYKTLTTDDDDFQTSVPPLPLPPSPPIITSSIRKRGRMHNGIYSIRDIHSKIKSKQQSYPKINRDEDSMVGSQLPWIDYNNENENQNEKYENNVYLSHWEWQLSYFQQHLTNFRINDDTTSTTEAQQHEHEHAQQQEKTTDYSDLMYTHTTDDNEQKEQRIYTVSYQSDEYRDIRITYMNFPGSQFFRCMCYPNSIHVPILGMAYMQFGSGSSGSNGNGNDNGGSNSLTKNMAFMDYQPILLPTSSSLSTSDNDNNYISELIRIRSEIPSMNTPISHKHFDSEEERKYFTDCPLICKWDNDNDSEFHHQELVRAQHDYIQTHIKLTKEDRMMTHKNSNNNNNTDTILLKLHSDFDTFVSAKEPAGKLLCHAFGTKIGNQLVHRILFPLSRNKI</sequence>
<evidence type="ECO:0000256" key="4">
    <source>
        <dbReference type="SAM" id="Phobius"/>
    </source>
</evidence>
<dbReference type="PANTHER" id="PTHR34557">
    <property type="entry name" value="PHYTOCHROMOBILIN:FERREDOXIN OXIDOREDUCTASE, CHLOROPLASTIC"/>
    <property type="match status" value="1"/>
</dbReference>
<keyword evidence="2" id="KW-0560">Oxidoreductase</keyword>
<dbReference type="OrthoDB" id="47605at2759"/>
<keyword evidence="6" id="KW-1185">Reference proteome</keyword>
<organism evidence="5 6">
    <name type="scientific">Fragilariopsis cylindrus CCMP1102</name>
    <dbReference type="NCBI Taxonomy" id="635003"/>
    <lineage>
        <taxon>Eukaryota</taxon>
        <taxon>Sar</taxon>
        <taxon>Stramenopiles</taxon>
        <taxon>Ochrophyta</taxon>
        <taxon>Bacillariophyta</taxon>
        <taxon>Bacillariophyceae</taxon>
        <taxon>Bacillariophycidae</taxon>
        <taxon>Bacillariales</taxon>
        <taxon>Bacillariaceae</taxon>
        <taxon>Fragilariopsis</taxon>
    </lineage>
</organism>
<dbReference type="Proteomes" id="UP000095751">
    <property type="component" value="Unassembled WGS sequence"/>
</dbReference>
<name>A0A1E7F8K1_9STRA</name>
<keyword evidence="4" id="KW-0472">Membrane</keyword>
<dbReference type="AlphaFoldDB" id="A0A1E7F8K1"/>
<feature type="transmembrane region" description="Helical" evidence="4">
    <location>
        <begin position="29"/>
        <end position="49"/>
    </location>
</feature>
<proteinExistence type="inferred from homology"/>
<dbReference type="GO" id="GO:0010024">
    <property type="term" value="P:phytochromobilin biosynthetic process"/>
    <property type="evidence" value="ECO:0007669"/>
    <property type="project" value="InterPro"/>
</dbReference>
<reference evidence="5 6" key="1">
    <citation type="submission" date="2016-09" db="EMBL/GenBank/DDBJ databases">
        <title>Extensive genetic diversity and differential bi-allelic expression allows diatom success in the polar Southern Ocean.</title>
        <authorList>
            <consortium name="DOE Joint Genome Institute"/>
            <person name="Mock T."/>
            <person name="Otillar R.P."/>
            <person name="Strauss J."/>
            <person name="Dupont C."/>
            <person name="Frickenhaus S."/>
            <person name="Maumus F."/>
            <person name="Mcmullan M."/>
            <person name="Sanges R."/>
            <person name="Schmutz J."/>
            <person name="Toseland A."/>
            <person name="Valas R."/>
            <person name="Veluchamy A."/>
            <person name="Ward B.J."/>
            <person name="Allen A."/>
            <person name="Barry K."/>
            <person name="Falciatore A."/>
            <person name="Ferrante M."/>
            <person name="Fortunato A.E."/>
            <person name="Gloeckner G."/>
            <person name="Gruber A."/>
            <person name="Hipkin R."/>
            <person name="Janech M."/>
            <person name="Kroth P."/>
            <person name="Leese F."/>
            <person name="Lindquist E."/>
            <person name="Lyon B.R."/>
            <person name="Martin J."/>
            <person name="Mayer C."/>
            <person name="Parker M."/>
            <person name="Quesneville H."/>
            <person name="Raymond J."/>
            <person name="Uhlig C."/>
            <person name="Valentin K.U."/>
            <person name="Worden A.Z."/>
            <person name="Armbrust E.V."/>
            <person name="Bowler C."/>
            <person name="Green B."/>
            <person name="Moulton V."/>
            <person name="Van Oosterhout C."/>
            <person name="Grigoriev I."/>
        </authorList>
    </citation>
    <scope>NUCLEOTIDE SEQUENCE [LARGE SCALE GENOMIC DNA]</scope>
    <source>
        <strain evidence="5 6">CCMP1102</strain>
    </source>
</reference>
<feature type="compositionally biased region" description="Basic and acidic residues" evidence="3">
    <location>
        <begin position="1"/>
        <end position="10"/>
    </location>
</feature>
<keyword evidence="4" id="KW-1133">Transmembrane helix</keyword>
<evidence type="ECO:0000256" key="3">
    <source>
        <dbReference type="SAM" id="MobiDB-lite"/>
    </source>
</evidence>
<dbReference type="EMBL" id="KV784360">
    <property type="protein sequence ID" value="OEU14501.1"/>
    <property type="molecule type" value="Genomic_DNA"/>
</dbReference>
<dbReference type="GO" id="GO:0050897">
    <property type="term" value="F:cobalt ion binding"/>
    <property type="evidence" value="ECO:0007669"/>
    <property type="project" value="InterPro"/>
</dbReference>
<dbReference type="InParanoid" id="A0A1E7F8K1"/>
<accession>A0A1E7F8K1</accession>
<protein>
    <submittedName>
        <fullName evidence="5">Uncharacterized protein</fullName>
    </submittedName>
</protein>
<feature type="region of interest" description="Disordered" evidence="3">
    <location>
        <begin position="1"/>
        <end position="24"/>
    </location>
</feature>
<comment type="similarity">
    <text evidence="1">Belongs to the HY2 family.</text>
</comment>
<dbReference type="Gene3D" id="3.40.1500.20">
    <property type="match status" value="2"/>
</dbReference>
<evidence type="ECO:0000256" key="1">
    <source>
        <dbReference type="ARBA" id="ARBA00006908"/>
    </source>
</evidence>
<evidence type="ECO:0000313" key="5">
    <source>
        <dbReference type="EMBL" id="OEU14501.1"/>
    </source>
</evidence>
<gene>
    <name evidence="5" type="ORF">FRACYDRAFT_241046</name>
</gene>
<keyword evidence="4" id="KW-0812">Transmembrane</keyword>
<feature type="region of interest" description="Disordered" evidence="3">
    <location>
        <begin position="199"/>
        <end position="219"/>
    </location>
</feature>